<accession>A0ABD6BIZ1</accession>
<evidence type="ECO:0000313" key="3">
    <source>
        <dbReference type="Proteomes" id="UP001597076"/>
    </source>
</evidence>
<dbReference type="AlphaFoldDB" id="A0ABD6BIZ1"/>
<keyword evidence="3" id="KW-1185">Reference proteome</keyword>
<dbReference type="RefSeq" id="WP_390288568.1">
    <property type="nucleotide sequence ID" value="NZ_JBHUDI010000009.1"/>
</dbReference>
<keyword evidence="1" id="KW-0812">Transmembrane</keyword>
<evidence type="ECO:0000256" key="1">
    <source>
        <dbReference type="SAM" id="Phobius"/>
    </source>
</evidence>
<name>A0ABD6BIZ1_9EURY</name>
<keyword evidence="1" id="KW-1133">Transmembrane helix</keyword>
<reference evidence="2 3" key="1">
    <citation type="journal article" date="2019" name="Int. J. Syst. Evol. Microbiol.">
        <title>The Global Catalogue of Microorganisms (GCM) 10K type strain sequencing project: providing services to taxonomists for standard genome sequencing and annotation.</title>
        <authorList>
            <consortium name="The Broad Institute Genomics Platform"/>
            <consortium name="The Broad Institute Genome Sequencing Center for Infectious Disease"/>
            <person name="Wu L."/>
            <person name="Ma J."/>
        </authorList>
    </citation>
    <scope>NUCLEOTIDE SEQUENCE [LARGE SCALE GENOMIC DNA]</scope>
    <source>
        <strain evidence="2 3">CGMCC 1.12230</strain>
    </source>
</reference>
<sequence length="63" mass="6766">MNDDRTGQRAPVILVLLLVGIGALLYSYLPPTLLPFVATVFAPASILLLIWAAMRLSVSVRSA</sequence>
<feature type="transmembrane region" description="Helical" evidence="1">
    <location>
        <begin position="12"/>
        <end position="29"/>
    </location>
</feature>
<evidence type="ECO:0000313" key="2">
    <source>
        <dbReference type="EMBL" id="MFD1564754.1"/>
    </source>
</evidence>
<dbReference type="Proteomes" id="UP001597076">
    <property type="component" value="Unassembled WGS sequence"/>
</dbReference>
<comment type="caution">
    <text evidence="2">The sequence shown here is derived from an EMBL/GenBank/DDBJ whole genome shotgun (WGS) entry which is preliminary data.</text>
</comment>
<dbReference type="EMBL" id="JBHUDI010000009">
    <property type="protein sequence ID" value="MFD1564754.1"/>
    <property type="molecule type" value="Genomic_DNA"/>
</dbReference>
<protein>
    <submittedName>
        <fullName evidence="2">Uncharacterized protein</fullName>
    </submittedName>
</protein>
<proteinExistence type="predicted"/>
<organism evidence="2 3">
    <name type="scientific">Haloarchaeobius amylolyticus</name>
    <dbReference type="NCBI Taxonomy" id="1198296"/>
    <lineage>
        <taxon>Archaea</taxon>
        <taxon>Methanobacteriati</taxon>
        <taxon>Methanobacteriota</taxon>
        <taxon>Stenosarchaea group</taxon>
        <taxon>Halobacteria</taxon>
        <taxon>Halobacteriales</taxon>
        <taxon>Halorubellaceae</taxon>
        <taxon>Haloarchaeobius</taxon>
    </lineage>
</organism>
<keyword evidence="1" id="KW-0472">Membrane</keyword>
<feature type="transmembrane region" description="Helical" evidence="1">
    <location>
        <begin position="35"/>
        <end position="54"/>
    </location>
</feature>
<gene>
    <name evidence="2" type="ORF">ACFR99_14530</name>
</gene>